<evidence type="ECO:0000256" key="10">
    <source>
        <dbReference type="ARBA" id="ARBA00023128"/>
    </source>
</evidence>
<dbReference type="AlphaFoldDB" id="A0A2A3EEJ3"/>
<organism evidence="15 16">
    <name type="scientific">Apis cerana cerana</name>
    <name type="common">Oriental honeybee</name>
    <dbReference type="NCBI Taxonomy" id="94128"/>
    <lineage>
        <taxon>Eukaryota</taxon>
        <taxon>Metazoa</taxon>
        <taxon>Ecdysozoa</taxon>
        <taxon>Arthropoda</taxon>
        <taxon>Hexapoda</taxon>
        <taxon>Insecta</taxon>
        <taxon>Pterygota</taxon>
        <taxon>Neoptera</taxon>
        <taxon>Endopterygota</taxon>
        <taxon>Hymenoptera</taxon>
        <taxon>Apocrita</taxon>
        <taxon>Aculeata</taxon>
        <taxon>Apoidea</taxon>
        <taxon>Anthophila</taxon>
        <taxon>Apidae</taxon>
        <taxon>Apis</taxon>
    </lineage>
</organism>
<evidence type="ECO:0000256" key="1">
    <source>
        <dbReference type="ARBA" id="ARBA00004294"/>
    </source>
</evidence>
<dbReference type="GO" id="GO:0008289">
    <property type="term" value="F:lipid binding"/>
    <property type="evidence" value="ECO:0007669"/>
    <property type="project" value="UniProtKB-KW"/>
</dbReference>
<evidence type="ECO:0000256" key="9">
    <source>
        <dbReference type="ARBA" id="ARBA00023121"/>
    </source>
</evidence>
<dbReference type="GO" id="GO:0005759">
    <property type="term" value="C:mitochondrial matrix"/>
    <property type="evidence" value="ECO:0007669"/>
    <property type="project" value="UniProtKB-SubCell"/>
</dbReference>
<dbReference type="InterPro" id="IPR026169">
    <property type="entry name" value="MIEAP"/>
</dbReference>
<evidence type="ECO:0000256" key="5">
    <source>
        <dbReference type="ARBA" id="ARBA00019863"/>
    </source>
</evidence>
<evidence type="ECO:0000256" key="13">
    <source>
        <dbReference type="SAM" id="MobiDB-lite"/>
    </source>
</evidence>
<evidence type="ECO:0000256" key="6">
    <source>
        <dbReference type="ARBA" id="ARBA00022490"/>
    </source>
</evidence>
<dbReference type="InterPro" id="IPR031981">
    <property type="entry name" value="MIEAP_C"/>
</dbReference>
<evidence type="ECO:0000256" key="7">
    <source>
        <dbReference type="ARBA" id="ARBA00022787"/>
    </source>
</evidence>
<dbReference type="Pfam" id="PF16026">
    <property type="entry name" value="MIEAP"/>
    <property type="match status" value="1"/>
</dbReference>
<dbReference type="GO" id="GO:0035694">
    <property type="term" value="P:mitochondrial protein catabolic process"/>
    <property type="evidence" value="ECO:0007669"/>
    <property type="project" value="InterPro"/>
</dbReference>
<evidence type="ECO:0000313" key="16">
    <source>
        <dbReference type="Proteomes" id="UP000242457"/>
    </source>
</evidence>
<proteinExistence type="inferred from homology"/>
<feature type="region of interest" description="Disordered" evidence="13">
    <location>
        <begin position="436"/>
        <end position="462"/>
    </location>
</feature>
<keyword evidence="9" id="KW-0446">Lipid-binding</keyword>
<accession>A0A2A3EEJ3</accession>
<sequence length="705" mass="78687">MNRGLNTDHRFGLIYTLREVLNKFQKQLLKFLKLRNICISMELAAGTRRRNDNVLGALLAEESGGGGEKEIECYSRRKTIEWRKLVKETLNSEIGIMSRRTMPPNGLNSCERIRPERPRNPIQRLVWGPGSQFQVGQIGLPEDDGSNPRMALRRFLRLYEGRQYREAAGFLAKLPHYTLKATLPDIPVDLLIETLPHSLSLLEALYSRLLELNVNDAKMLRVEQVLWRIVHLISSSQDHFRLRIWCKLLVSLNGLAPNAGGMLVARKRALERAVEGLGKHGLVASCLEDGRASNLVPLPFALKEQLENRIEAYKLAVHKIESFGKHPRTHRADQGVQAASHQRQLSLKYSEIQQRLIDNQSLLNTLEKAGDPTSLESLLSELKRRVEQDKEALRQWTALRRSTQSGGNAKNPPLAATLLQFSRGCELALELMTENSPQGFEGGEDYEEESSSSAGYHTDESCSLTPEPALIPGGNFSAAERLAEMYSALYDHAHLHTLDALDALQPLHDAPDLKAKILYSVVVVSKSGKFSPSSTLSWRLAGMIQTSRYLEAVKILNGTSTTAQTTPELEECVKRQLATSGARTGSREVAEQVVTQLERTLYDFPCLRGCAEVKNYACACSSLAWACLARVTPLVLDVAQALEFRRDVHLRHHASPNPNGTRIKTVLWPGLREGCQGPCLRKAVVLTSYGKKKIGESFINCLKIS</sequence>
<keyword evidence="7" id="KW-1000">Mitochondrion outer membrane</keyword>
<comment type="subcellular location">
    <subcellularLocation>
        <location evidence="3">Cytoplasm</location>
    </subcellularLocation>
    <subcellularLocation>
        <location evidence="2">Mitochondrion matrix</location>
    </subcellularLocation>
    <subcellularLocation>
        <location evidence="1">Mitochondrion outer membrane</location>
    </subcellularLocation>
</comment>
<dbReference type="Proteomes" id="UP000242457">
    <property type="component" value="Unassembled WGS sequence"/>
</dbReference>
<keyword evidence="8" id="KW-0175">Coiled coil</keyword>
<reference evidence="15 16" key="1">
    <citation type="submission" date="2014-07" db="EMBL/GenBank/DDBJ databases">
        <title>Genomic and transcriptomic analysis on Apis cerana provide comprehensive insights into honey bee biology.</title>
        <authorList>
            <person name="Diao Q."/>
            <person name="Sun L."/>
            <person name="Zheng H."/>
            <person name="Zheng H."/>
            <person name="Xu S."/>
            <person name="Wang S."/>
            <person name="Zeng Z."/>
            <person name="Hu F."/>
            <person name="Su S."/>
            <person name="Wu J."/>
        </authorList>
    </citation>
    <scope>NUCLEOTIDE SEQUENCE [LARGE SCALE GENOMIC DNA]</scope>
    <source>
        <tissue evidence="15">Pupae without intestine</tissue>
    </source>
</reference>
<protein>
    <recommendedName>
        <fullName evidence="5">Mitochondria-eating protein</fullName>
    </recommendedName>
    <alternativeName>
        <fullName evidence="12">Spermatogenesis-associated protein 18</fullName>
    </alternativeName>
</protein>
<gene>
    <name evidence="15" type="ORF">APICC_08201</name>
</gene>
<dbReference type="PANTHER" id="PTHR21771">
    <property type="entry name" value="MITOCHONDRIA-EATING PROTEIN-RELATED"/>
    <property type="match status" value="1"/>
</dbReference>
<evidence type="ECO:0000256" key="2">
    <source>
        <dbReference type="ARBA" id="ARBA00004305"/>
    </source>
</evidence>
<dbReference type="GO" id="GO:0005741">
    <property type="term" value="C:mitochondrial outer membrane"/>
    <property type="evidence" value="ECO:0007669"/>
    <property type="project" value="UniProtKB-SubCell"/>
</dbReference>
<evidence type="ECO:0000256" key="3">
    <source>
        <dbReference type="ARBA" id="ARBA00004496"/>
    </source>
</evidence>
<comment type="similarity">
    <text evidence="4">Belongs to the MIEAP family.</text>
</comment>
<dbReference type="PANTHER" id="PTHR21771:SF1">
    <property type="entry name" value="MITOCHONDRIA-EATING PROTEIN"/>
    <property type="match status" value="1"/>
</dbReference>
<dbReference type="OrthoDB" id="6047381at2759"/>
<dbReference type="EMBL" id="KZ288287">
    <property type="protein sequence ID" value="PBC29431.1"/>
    <property type="molecule type" value="Genomic_DNA"/>
</dbReference>
<evidence type="ECO:0000256" key="4">
    <source>
        <dbReference type="ARBA" id="ARBA00008233"/>
    </source>
</evidence>
<evidence type="ECO:0000256" key="11">
    <source>
        <dbReference type="ARBA" id="ARBA00023136"/>
    </source>
</evidence>
<keyword evidence="11" id="KW-0472">Membrane</keyword>
<evidence type="ECO:0000313" key="15">
    <source>
        <dbReference type="EMBL" id="PBC29431.1"/>
    </source>
</evidence>
<keyword evidence="6" id="KW-0963">Cytoplasm</keyword>
<dbReference type="GO" id="GO:0035695">
    <property type="term" value="P:mitophagy by internal vacuole formation"/>
    <property type="evidence" value="ECO:0007669"/>
    <property type="project" value="TreeGrafter"/>
</dbReference>
<keyword evidence="10" id="KW-0496">Mitochondrion</keyword>
<evidence type="ECO:0000256" key="8">
    <source>
        <dbReference type="ARBA" id="ARBA00023054"/>
    </source>
</evidence>
<evidence type="ECO:0000259" key="14">
    <source>
        <dbReference type="Pfam" id="PF16026"/>
    </source>
</evidence>
<keyword evidence="16" id="KW-1185">Reference proteome</keyword>
<evidence type="ECO:0000256" key="12">
    <source>
        <dbReference type="ARBA" id="ARBA00032687"/>
    </source>
</evidence>
<feature type="domain" description="Mitochondria-eating protein C-terminal" evidence="14">
    <location>
        <begin position="480"/>
        <end position="687"/>
    </location>
</feature>
<name>A0A2A3EEJ3_APICC</name>